<dbReference type="Pfam" id="PF15361">
    <property type="entry name" value="RIC3"/>
    <property type="match status" value="1"/>
</dbReference>
<feature type="transmembrane region" description="Helical" evidence="8">
    <location>
        <begin position="235"/>
        <end position="253"/>
    </location>
</feature>
<keyword evidence="4" id="KW-0256">Endoplasmic reticulum</keyword>
<keyword evidence="11" id="KW-1185">Reference proteome</keyword>
<gene>
    <name evidence="10" type="ORF">NTJ_02836</name>
</gene>
<dbReference type="InterPro" id="IPR032763">
    <property type="entry name" value="RIC3_N"/>
</dbReference>
<dbReference type="Proteomes" id="UP001307889">
    <property type="component" value="Chromosome 2"/>
</dbReference>
<dbReference type="PANTHER" id="PTHR21723:SF3">
    <property type="entry name" value="PROTEIN RIC-3"/>
    <property type="match status" value="1"/>
</dbReference>
<evidence type="ECO:0000256" key="1">
    <source>
        <dbReference type="ARBA" id="ARBA00004586"/>
    </source>
</evidence>
<evidence type="ECO:0000256" key="6">
    <source>
        <dbReference type="ARBA" id="ARBA00023136"/>
    </source>
</evidence>
<comment type="similarity">
    <text evidence="2">Belongs to the ric-3 family.</text>
</comment>
<feature type="region of interest" description="Disordered" evidence="7">
    <location>
        <begin position="399"/>
        <end position="424"/>
    </location>
</feature>
<keyword evidence="6 8" id="KW-0472">Membrane</keyword>
<feature type="transmembrane region" description="Helical" evidence="8">
    <location>
        <begin position="12"/>
        <end position="32"/>
    </location>
</feature>
<keyword evidence="5 8" id="KW-1133">Transmembrane helix</keyword>
<evidence type="ECO:0000256" key="5">
    <source>
        <dbReference type="ARBA" id="ARBA00022989"/>
    </source>
</evidence>
<feature type="compositionally biased region" description="Acidic residues" evidence="7">
    <location>
        <begin position="494"/>
        <end position="503"/>
    </location>
</feature>
<evidence type="ECO:0000256" key="7">
    <source>
        <dbReference type="SAM" id="MobiDB-lite"/>
    </source>
</evidence>
<proteinExistence type="inferred from homology"/>
<keyword evidence="3 8" id="KW-0812">Transmembrane</keyword>
<evidence type="ECO:0000313" key="11">
    <source>
        <dbReference type="Proteomes" id="UP001307889"/>
    </source>
</evidence>
<accession>A0ABN7AFT3</accession>
<evidence type="ECO:0000256" key="2">
    <source>
        <dbReference type="ARBA" id="ARBA00008538"/>
    </source>
</evidence>
<evidence type="ECO:0000256" key="3">
    <source>
        <dbReference type="ARBA" id="ARBA00022692"/>
    </source>
</evidence>
<evidence type="ECO:0000256" key="8">
    <source>
        <dbReference type="SAM" id="Phobius"/>
    </source>
</evidence>
<evidence type="ECO:0000256" key="4">
    <source>
        <dbReference type="ARBA" id="ARBA00022824"/>
    </source>
</evidence>
<feature type="domain" description="Resistance to inhibitors of cholinesterase protein 3 N-terminal" evidence="9">
    <location>
        <begin position="195"/>
        <end position="266"/>
    </location>
</feature>
<dbReference type="EMBL" id="AP028910">
    <property type="protein sequence ID" value="BES90029.1"/>
    <property type="molecule type" value="Genomic_DNA"/>
</dbReference>
<name>A0ABN7AFT3_9HEMI</name>
<evidence type="ECO:0000259" key="9">
    <source>
        <dbReference type="Pfam" id="PF15361"/>
    </source>
</evidence>
<dbReference type="InterPro" id="IPR026160">
    <property type="entry name" value="Ric3"/>
</dbReference>
<feature type="compositionally biased region" description="Acidic residues" evidence="7">
    <location>
        <begin position="514"/>
        <end position="525"/>
    </location>
</feature>
<dbReference type="PANTHER" id="PTHR21723">
    <property type="entry name" value="RESISTANCE TO INHIBITORS OF CHOLINESTERASE PROTEIN 3 RIC3"/>
    <property type="match status" value="1"/>
</dbReference>
<protein>
    <recommendedName>
        <fullName evidence="9">Resistance to inhibitors of cholinesterase protein 3 N-terminal domain-containing protein</fullName>
    </recommendedName>
</protein>
<evidence type="ECO:0000313" key="10">
    <source>
        <dbReference type="EMBL" id="BES90029.1"/>
    </source>
</evidence>
<organism evidence="10 11">
    <name type="scientific">Nesidiocoris tenuis</name>
    <dbReference type="NCBI Taxonomy" id="355587"/>
    <lineage>
        <taxon>Eukaryota</taxon>
        <taxon>Metazoa</taxon>
        <taxon>Ecdysozoa</taxon>
        <taxon>Arthropoda</taxon>
        <taxon>Hexapoda</taxon>
        <taxon>Insecta</taxon>
        <taxon>Pterygota</taxon>
        <taxon>Neoptera</taxon>
        <taxon>Paraneoptera</taxon>
        <taxon>Hemiptera</taxon>
        <taxon>Heteroptera</taxon>
        <taxon>Panheteroptera</taxon>
        <taxon>Cimicomorpha</taxon>
        <taxon>Miridae</taxon>
        <taxon>Dicyphina</taxon>
        <taxon>Nesidiocoris</taxon>
    </lineage>
</organism>
<sequence length="525" mass="58168">MSDFTTGKSVFVLAIVAGCFAILWPNVFYPMLQGPPLESVERGKRSGGGGCCDVMFDKDVNAIKLVSELCEHILAAEPNFEQNYAVFLQQGKLTKDIVNTCQKTVFKQCAIDIVALLNEKVSLGRSYKQLVDDLRSLNSSLCLKHAFGISFNMLGLPRPMRVWGINQPKHMHQERPPHLRPEFLHPALREKGSAIPQSHVVPKIVKEGRPGPIPGLRPPMGGAGHVVSPPKGGSTMGIVMPMYTIGIVVFFLYTMMKLLFKKSEVTTSYEMSPDPEFRHSVFGEGCNNTFVNGKEAFDDSKLGWRERDTIVTAITGLVEEVNRQIRSEHLRLDNEVPSKSEVQTEADEFRNKTDDVVDEKIATKLPDEFEAEIWNNSGEEDEAGKGTVKVVGMELTERCEKQGKWSRPPTPQSRPTTPQNFYITGPLSQKSKFLVSDSHTETDPADDNAIVLTGKVTLSLIGLDNDEKDITDSEAGPIESQSDLSQEEKFKEEGESDREDLSDGEGYQYSAGSDEFESDIDEAAA</sequence>
<reference evidence="10 11" key="1">
    <citation type="submission" date="2023-09" db="EMBL/GenBank/DDBJ databases">
        <title>Nesidiocoris tenuis whole genome shotgun sequence.</title>
        <authorList>
            <person name="Shibata T."/>
            <person name="Shimoda M."/>
            <person name="Kobayashi T."/>
            <person name="Uehara T."/>
        </authorList>
    </citation>
    <scope>NUCLEOTIDE SEQUENCE [LARGE SCALE GENOMIC DNA]</scope>
    <source>
        <strain evidence="10 11">Japan</strain>
    </source>
</reference>
<feature type="region of interest" description="Disordered" evidence="7">
    <location>
        <begin position="467"/>
        <end position="525"/>
    </location>
</feature>
<comment type="subcellular location">
    <subcellularLocation>
        <location evidence="1">Endoplasmic reticulum membrane</location>
    </subcellularLocation>
</comment>